<sequence length="137" mass="15164">MSNRISKGTVVIVEDDMLLSLVETRIVEKLGYEVKAKAISGEDAVQKIKKHQPDVVIMDVSLKGEMDGIDAMNRVRAFSDVPVIYLSGNGDKLSKERAKKTGYVEYLVKPINPSDIEAPLDKAMNRNSEKVFISHAS</sequence>
<dbReference type="GO" id="GO:0000160">
    <property type="term" value="P:phosphorelay signal transduction system"/>
    <property type="evidence" value="ECO:0007669"/>
    <property type="project" value="InterPro"/>
</dbReference>
<dbReference type="Pfam" id="PF00072">
    <property type="entry name" value="Response_reg"/>
    <property type="match status" value="1"/>
</dbReference>
<organism evidence="4 5">
    <name type="scientific">Rhodohalobacter mucosus</name>
    <dbReference type="NCBI Taxonomy" id="2079485"/>
    <lineage>
        <taxon>Bacteria</taxon>
        <taxon>Pseudomonadati</taxon>
        <taxon>Balneolota</taxon>
        <taxon>Balneolia</taxon>
        <taxon>Balneolales</taxon>
        <taxon>Balneolaceae</taxon>
        <taxon>Rhodohalobacter</taxon>
    </lineage>
</organism>
<comment type="caution">
    <text evidence="4">The sequence shown here is derived from an EMBL/GenBank/DDBJ whole genome shotgun (WGS) entry which is preliminary data.</text>
</comment>
<dbReference type="SUPFAM" id="SSF52172">
    <property type="entry name" value="CheY-like"/>
    <property type="match status" value="1"/>
</dbReference>
<protein>
    <submittedName>
        <fullName evidence="4">Response regulator</fullName>
    </submittedName>
</protein>
<feature type="domain" description="Response regulatory" evidence="3">
    <location>
        <begin position="9"/>
        <end position="124"/>
    </location>
</feature>
<dbReference type="RefSeq" id="WP_109647241.1">
    <property type="nucleotide sequence ID" value="NZ_QGGB01000008.1"/>
</dbReference>
<evidence type="ECO:0000256" key="1">
    <source>
        <dbReference type="ARBA" id="ARBA00022553"/>
    </source>
</evidence>
<feature type="modified residue" description="4-aspartylphosphate" evidence="2">
    <location>
        <position position="59"/>
    </location>
</feature>
<dbReference type="Proteomes" id="UP000245533">
    <property type="component" value="Unassembled WGS sequence"/>
</dbReference>
<dbReference type="OrthoDB" id="1646880at2"/>
<dbReference type="PROSITE" id="PS50110">
    <property type="entry name" value="RESPONSE_REGULATORY"/>
    <property type="match status" value="1"/>
</dbReference>
<dbReference type="InterPro" id="IPR050595">
    <property type="entry name" value="Bact_response_regulator"/>
</dbReference>
<dbReference type="AlphaFoldDB" id="A0A316TRA4"/>
<dbReference type="Gene3D" id="3.40.50.2300">
    <property type="match status" value="1"/>
</dbReference>
<keyword evidence="1 2" id="KW-0597">Phosphoprotein</keyword>
<dbReference type="SMART" id="SM00448">
    <property type="entry name" value="REC"/>
    <property type="match status" value="1"/>
</dbReference>
<accession>A0A316TRA4</accession>
<dbReference type="PANTHER" id="PTHR44591:SF3">
    <property type="entry name" value="RESPONSE REGULATORY DOMAIN-CONTAINING PROTEIN"/>
    <property type="match status" value="1"/>
</dbReference>
<reference evidence="4 5" key="1">
    <citation type="submission" date="2018-05" db="EMBL/GenBank/DDBJ databases">
        <title>Rhodohalobacter halophilus gen. nov., sp. nov., a moderately halophilic member of the family Balneolaceae.</title>
        <authorList>
            <person name="Liu Z.-W."/>
        </authorList>
    </citation>
    <scope>NUCLEOTIDE SEQUENCE [LARGE SCALE GENOMIC DNA]</scope>
    <source>
        <strain evidence="4 5">8A47</strain>
    </source>
</reference>
<evidence type="ECO:0000313" key="4">
    <source>
        <dbReference type="EMBL" id="PWN05799.1"/>
    </source>
</evidence>
<dbReference type="InterPro" id="IPR001789">
    <property type="entry name" value="Sig_transdc_resp-reg_receiver"/>
</dbReference>
<dbReference type="PANTHER" id="PTHR44591">
    <property type="entry name" value="STRESS RESPONSE REGULATOR PROTEIN 1"/>
    <property type="match status" value="1"/>
</dbReference>
<name>A0A316TRA4_9BACT</name>
<keyword evidence="5" id="KW-1185">Reference proteome</keyword>
<evidence type="ECO:0000259" key="3">
    <source>
        <dbReference type="PROSITE" id="PS50110"/>
    </source>
</evidence>
<dbReference type="EMBL" id="QGGB01000008">
    <property type="protein sequence ID" value="PWN05799.1"/>
    <property type="molecule type" value="Genomic_DNA"/>
</dbReference>
<dbReference type="CDD" id="cd17534">
    <property type="entry name" value="REC_DC-like"/>
    <property type="match status" value="1"/>
</dbReference>
<gene>
    <name evidence="4" type="ORF">DDZ15_11425</name>
</gene>
<dbReference type="InterPro" id="IPR011006">
    <property type="entry name" value="CheY-like_superfamily"/>
</dbReference>
<evidence type="ECO:0000313" key="5">
    <source>
        <dbReference type="Proteomes" id="UP000245533"/>
    </source>
</evidence>
<evidence type="ECO:0000256" key="2">
    <source>
        <dbReference type="PROSITE-ProRule" id="PRU00169"/>
    </source>
</evidence>
<proteinExistence type="predicted"/>